<keyword evidence="5 6" id="KW-0949">S-adenosyl-L-methionine</keyword>
<dbReference type="eggNOG" id="COG0116">
    <property type="taxonomic scope" value="Bacteria"/>
</dbReference>
<comment type="subcellular location">
    <subcellularLocation>
        <location evidence="6">Cytoplasm</location>
    </subcellularLocation>
</comment>
<dbReference type="NCBIfam" id="NF008748">
    <property type="entry name" value="PRK11783.1"/>
    <property type="match status" value="1"/>
</dbReference>
<dbReference type="OrthoDB" id="9809404at2"/>
<dbReference type="SMART" id="SM00981">
    <property type="entry name" value="THUMP"/>
    <property type="match status" value="1"/>
</dbReference>
<evidence type="ECO:0000313" key="9">
    <source>
        <dbReference type="EMBL" id="AIY65634.1"/>
    </source>
</evidence>
<dbReference type="InterPro" id="IPR000241">
    <property type="entry name" value="RlmKL-like_Mtase"/>
</dbReference>
<comment type="catalytic activity">
    <reaction evidence="6">
        <text>guanosine(2069) in 23S rRNA + S-adenosyl-L-methionine = N(2)-methylguanosine(2069) in 23S rRNA + S-adenosyl-L-homocysteine + H(+)</text>
        <dbReference type="Rhea" id="RHEA:43772"/>
        <dbReference type="Rhea" id="RHEA-COMP:10688"/>
        <dbReference type="Rhea" id="RHEA-COMP:10689"/>
        <dbReference type="ChEBI" id="CHEBI:15378"/>
        <dbReference type="ChEBI" id="CHEBI:57856"/>
        <dbReference type="ChEBI" id="CHEBI:59789"/>
        <dbReference type="ChEBI" id="CHEBI:74269"/>
        <dbReference type="ChEBI" id="CHEBI:74481"/>
        <dbReference type="EC" id="2.1.1.264"/>
    </reaction>
</comment>
<gene>
    <name evidence="6 9" type="primary">rlmL</name>
    <name evidence="9" type="ORF">OM33_11040</name>
</gene>
<keyword evidence="2 6" id="KW-0698">rRNA processing</keyword>
<dbReference type="RefSeq" id="WP_038641692.1">
    <property type="nucleotide sequence ID" value="NZ_CP009888.1"/>
</dbReference>
<dbReference type="HAMAP" id="MF_01858">
    <property type="entry name" value="23SrRNA_methyltr_KL"/>
    <property type="match status" value="1"/>
</dbReference>
<dbReference type="Gene3D" id="3.30.750.80">
    <property type="entry name" value="RNA methyltransferase domain (HRMD) like"/>
    <property type="match status" value="1"/>
</dbReference>
<dbReference type="EMBL" id="CP009888">
    <property type="protein sequence ID" value="AIY65634.1"/>
    <property type="molecule type" value="Genomic_DNA"/>
</dbReference>
<keyword evidence="10" id="KW-1185">Reference proteome</keyword>
<dbReference type="Proteomes" id="UP000030341">
    <property type="component" value="Chromosome 1"/>
</dbReference>
<dbReference type="PROSITE" id="PS51165">
    <property type="entry name" value="THUMP"/>
    <property type="match status" value="1"/>
</dbReference>
<dbReference type="PANTHER" id="PTHR47313">
    <property type="entry name" value="RIBOSOMAL RNA LARGE SUBUNIT METHYLTRANSFERASE K/L"/>
    <property type="match status" value="1"/>
</dbReference>
<dbReference type="Pfam" id="PF10672">
    <property type="entry name" value="Methyltrans_SAM"/>
    <property type="match status" value="1"/>
</dbReference>
<dbReference type="Gene3D" id="3.30.2130.30">
    <property type="match status" value="1"/>
</dbReference>
<comment type="function">
    <text evidence="6">Specifically methylates the guanine in position 2445 (m2G2445) and the guanine in position 2069 (m7G2069) of 23S rRNA.</text>
</comment>
<dbReference type="EC" id="2.1.1.173" evidence="6"/>
<evidence type="ECO:0000256" key="7">
    <source>
        <dbReference type="PROSITE-ProRule" id="PRU00529"/>
    </source>
</evidence>
<accession>A0A0A7EGB0</accession>
<dbReference type="Pfam" id="PF02926">
    <property type="entry name" value="THUMP"/>
    <property type="match status" value="1"/>
</dbReference>
<evidence type="ECO:0000256" key="5">
    <source>
        <dbReference type="ARBA" id="ARBA00022691"/>
    </source>
</evidence>
<dbReference type="eggNOG" id="COG1092">
    <property type="taxonomic scope" value="Bacteria"/>
</dbReference>
<dbReference type="Pfam" id="PF01170">
    <property type="entry name" value="UPF0020"/>
    <property type="match status" value="1"/>
</dbReference>
<dbReference type="InterPro" id="IPR054170">
    <property type="entry name" value="RlmL_1st"/>
</dbReference>
<evidence type="ECO:0000256" key="6">
    <source>
        <dbReference type="HAMAP-Rule" id="MF_01858"/>
    </source>
</evidence>
<dbReference type="Gene3D" id="3.40.50.150">
    <property type="entry name" value="Vaccinia Virus protein VP39"/>
    <property type="match status" value="2"/>
</dbReference>
<dbReference type="PANTHER" id="PTHR47313:SF1">
    <property type="entry name" value="RIBOSOMAL RNA LARGE SUBUNIT METHYLTRANSFERASE K_L"/>
    <property type="match status" value="1"/>
</dbReference>
<dbReference type="InterPro" id="IPR029063">
    <property type="entry name" value="SAM-dependent_MTases_sf"/>
</dbReference>
<organism evidence="9 10">
    <name type="scientific">Pseudoalteromonas piratica</name>
    <dbReference type="NCBI Taxonomy" id="1348114"/>
    <lineage>
        <taxon>Bacteria</taxon>
        <taxon>Pseudomonadati</taxon>
        <taxon>Pseudomonadota</taxon>
        <taxon>Gammaproteobacteria</taxon>
        <taxon>Alteromonadales</taxon>
        <taxon>Pseudoalteromonadaceae</taxon>
        <taxon>Pseudoalteromonas</taxon>
    </lineage>
</organism>
<dbReference type="EC" id="2.1.1.264" evidence="6"/>
<keyword evidence="4 6" id="KW-0808">Transferase</keyword>
<name>A0A0A7EGB0_9GAMM</name>
<keyword evidence="1 6" id="KW-0963">Cytoplasm</keyword>
<sequence length="710" mass="80784">MSNSLSFIALTSIGVENLLATEIQDIGADITKQTVGSIRFNATNLQAQTLCLVSRYATRVMMLLCESDAINTKDDLYGFAKQFDWQEFFGPSQTLAIDFNGTNRALKNTQFSTLVVKDAIVDSFFASHQQRPNISKTSPDVRVVGRLNKEKCALYIDYSGPGLSRRGYRPYQGDAPIKEHLAAALVSRSGWLEDTSRPLFDPCCGSATLLIEAAMMAWNIAPGLYRKEFAFQSLPGFRPAKFKALKQELKEKQTEQKLYLIGHDIDGRVLDKARQNIEKLPFAKFIQLKQADANKLTTAAKQPGVVLSNLPYGERLGEKAELVNLYRHLGDAFKKHFKFWHLALFATDTSLLALLKLAKKKQYKLKNGPLDCVLNLYDLDEKNTEQSRQTKLNFHSSIAFANRLKKNKQGLKSWLKKEGVSCYRLYDADIPEYNVAVDVYNDYLVIYEYAPPKTIDEVTAEKRLQDVIYLSAQTLDIAPSNIVVKQRKQQKGTSQYQKAQRTDKSKNNMTVEEYGVKFKVNLHDYLDTGLFLDHRLARRYIQQNCKDLRVLNLFAYTCSASTHAAVGGAKSVTSVDMSNTYLKWGRDNFALNNLNSPRYHFEQADCLAWLEQAKGQFDFIFLDPPTFSNSKRMKKEFDVQRDHIKLFTWVKRILAPNGTLLFSNNKRGFTMNEEGLLDLGLIAENISDKTLSPDFKRNKQIHNAWLIRNA</sequence>
<dbReference type="PIRSF" id="PIRSF037618">
    <property type="entry name" value="RNA_Mtase_bacteria_prd"/>
    <property type="match status" value="1"/>
</dbReference>
<reference evidence="9 10" key="1">
    <citation type="submission" date="2014-11" db="EMBL/GenBank/DDBJ databases">
        <title>Complete Genome Sequence of Pseudoalteromonas sp. Strain OCN003 Isolated from Kaneohe Bay, Oahu, Hawaii.</title>
        <authorList>
            <person name="Beurmann S."/>
            <person name="Videau P."/>
            <person name="Ushijima B."/>
            <person name="Smith A.M."/>
            <person name="Aeby G.S."/>
            <person name="Callahan S.M."/>
            <person name="Belcaid M."/>
        </authorList>
    </citation>
    <scope>NUCLEOTIDE SEQUENCE [LARGE SCALE GENOMIC DNA]</scope>
    <source>
        <strain evidence="9 10">OCN003</strain>
    </source>
</reference>
<evidence type="ECO:0000256" key="3">
    <source>
        <dbReference type="ARBA" id="ARBA00022603"/>
    </source>
</evidence>
<evidence type="ECO:0000313" key="10">
    <source>
        <dbReference type="Proteomes" id="UP000030341"/>
    </source>
</evidence>
<keyword evidence="3 6" id="KW-0489">Methyltransferase</keyword>
<evidence type="ECO:0000256" key="1">
    <source>
        <dbReference type="ARBA" id="ARBA00022490"/>
    </source>
</evidence>
<dbReference type="InterPro" id="IPR017244">
    <property type="entry name" value="23SrRNA_methyltr_KL"/>
</dbReference>
<comment type="catalytic activity">
    <reaction evidence="6">
        <text>guanosine(2445) in 23S rRNA + S-adenosyl-L-methionine = N(2)-methylguanosine(2445) in 23S rRNA + S-adenosyl-L-homocysteine + H(+)</text>
        <dbReference type="Rhea" id="RHEA:42740"/>
        <dbReference type="Rhea" id="RHEA-COMP:10215"/>
        <dbReference type="Rhea" id="RHEA-COMP:10216"/>
        <dbReference type="ChEBI" id="CHEBI:15378"/>
        <dbReference type="ChEBI" id="CHEBI:57856"/>
        <dbReference type="ChEBI" id="CHEBI:59789"/>
        <dbReference type="ChEBI" id="CHEBI:74269"/>
        <dbReference type="ChEBI" id="CHEBI:74481"/>
        <dbReference type="EC" id="2.1.1.173"/>
    </reaction>
</comment>
<keyword evidence="7" id="KW-0694">RNA-binding</keyword>
<dbReference type="GO" id="GO:0052915">
    <property type="term" value="F:23S rRNA (guanine(2445)-N(2))-methyltransferase activity"/>
    <property type="evidence" value="ECO:0007669"/>
    <property type="project" value="UniProtKB-UniRule"/>
</dbReference>
<dbReference type="AlphaFoldDB" id="A0A0A7EGB0"/>
<evidence type="ECO:0000256" key="4">
    <source>
        <dbReference type="ARBA" id="ARBA00022679"/>
    </source>
</evidence>
<dbReference type="InterPro" id="IPR019614">
    <property type="entry name" value="SAM-dep_methyl-trfase"/>
</dbReference>
<dbReference type="STRING" id="1348114.OM33_11040"/>
<dbReference type="SUPFAM" id="SSF53335">
    <property type="entry name" value="S-adenosyl-L-methionine-dependent methyltransferases"/>
    <property type="match status" value="2"/>
</dbReference>
<evidence type="ECO:0000256" key="2">
    <source>
        <dbReference type="ARBA" id="ARBA00022552"/>
    </source>
</evidence>
<dbReference type="CDD" id="cd11715">
    <property type="entry name" value="THUMP_AdoMetMT"/>
    <property type="match status" value="1"/>
</dbReference>
<dbReference type="HOGENOM" id="CLU_014042_2_0_6"/>
<dbReference type="GO" id="GO:0003723">
    <property type="term" value="F:RNA binding"/>
    <property type="evidence" value="ECO:0007669"/>
    <property type="project" value="UniProtKB-UniRule"/>
</dbReference>
<dbReference type="Pfam" id="PF22020">
    <property type="entry name" value="RlmL_1st"/>
    <property type="match status" value="1"/>
</dbReference>
<dbReference type="GO" id="GO:0070043">
    <property type="term" value="F:rRNA (guanine-N7-)-methyltransferase activity"/>
    <property type="evidence" value="ECO:0007669"/>
    <property type="project" value="UniProtKB-UniRule"/>
</dbReference>
<evidence type="ECO:0000259" key="8">
    <source>
        <dbReference type="PROSITE" id="PS51165"/>
    </source>
</evidence>
<protein>
    <recommendedName>
        <fullName evidence="6">Ribosomal RNA large subunit methyltransferase K/L</fullName>
    </recommendedName>
    <domain>
        <recommendedName>
            <fullName evidence="6">23S rRNA m2G2445 methyltransferase</fullName>
            <ecNumber evidence="6">2.1.1.173</ecNumber>
        </recommendedName>
        <alternativeName>
            <fullName evidence="6">rRNA (guanine-N(2)-)-methyltransferase RlmL</fullName>
        </alternativeName>
    </domain>
    <domain>
        <recommendedName>
            <fullName evidence="6">23S rRNA m7G2069 methyltransferase</fullName>
            <ecNumber evidence="6">2.1.1.264</ecNumber>
        </recommendedName>
        <alternativeName>
            <fullName evidence="6">rRNA (guanine-N(7)-)-methyltransferase RlmK</fullName>
        </alternativeName>
    </domain>
</protein>
<dbReference type="KEGG" id="pseo:OM33_11040"/>
<proteinExistence type="inferred from homology"/>
<comment type="similarity">
    <text evidence="6">Belongs to the methyltransferase superfamily. RlmKL family.</text>
</comment>
<feature type="domain" description="THUMP" evidence="8">
    <location>
        <begin position="46"/>
        <end position="158"/>
    </location>
</feature>
<dbReference type="GO" id="GO:0005737">
    <property type="term" value="C:cytoplasm"/>
    <property type="evidence" value="ECO:0007669"/>
    <property type="project" value="UniProtKB-SubCell"/>
</dbReference>
<dbReference type="CDD" id="cd02440">
    <property type="entry name" value="AdoMet_MTases"/>
    <property type="match status" value="1"/>
</dbReference>
<dbReference type="InterPro" id="IPR004114">
    <property type="entry name" value="THUMP_dom"/>
</dbReference>